<feature type="domain" description="Flagellar Assembly Protein A N-terminal region" evidence="2">
    <location>
        <begin position="8"/>
        <end position="177"/>
    </location>
</feature>
<evidence type="ECO:0000313" key="4">
    <source>
        <dbReference type="Proteomes" id="UP000637359"/>
    </source>
</evidence>
<keyword evidence="1" id="KW-0175">Coiled coil</keyword>
<feature type="coiled-coil region" evidence="1">
    <location>
        <begin position="332"/>
        <end position="399"/>
    </location>
</feature>
<proteinExistence type="predicted"/>
<accession>A0A923L3V0</accession>
<dbReference type="Pfam" id="PF20250">
    <property type="entry name" value="FapA_N"/>
    <property type="match status" value="1"/>
</dbReference>
<sequence length="456" mass="50617">MIDLREFFNINISADRMVAELVYTEEYLANQELEVTAESVTKLLAEYNIKYGIQQSNVDQLVSNITLEDFPLKIAKGKEPIHGIDGKVDYKINFHPEIEKTDNWNFRDVMQIPSVEKGDKLVEISMPTTGVEGIDVYGNVVSSKPGKPVNLKPGKNVQFDEKSQSFFAEEVGQASMHGNLIQVHPVYEVTDTLSMKEGNLDFPGTIVIRGNVPSGFRVHAGGDVKIYGMVEAATILAKGSVYISEGFSGLHKGYMEAGENIHIGYINQGMVQTAGNLYVENSILHSDCVVGRELVCERGSIIGGQISAGETIQVNHVGNHMNTKTVLVLGRSHKELEKLEKLEAEKKEIEDTLEKLSIIGDKLSQTPNLESNPQLVATLKRQKASYDKNQAQLNSVNEQLRSMASNSDLNQAKLTVTGNLYGNTTITFGKYTRVMNTEHAQVEFELLRNEIYMRSI</sequence>
<reference evidence="3" key="1">
    <citation type="submission" date="2020-08" db="EMBL/GenBank/DDBJ databases">
        <title>Genome public.</title>
        <authorList>
            <person name="Liu C."/>
            <person name="Sun Q."/>
        </authorList>
    </citation>
    <scope>NUCLEOTIDE SEQUENCE</scope>
    <source>
        <strain evidence="3">BX22</strain>
    </source>
</reference>
<gene>
    <name evidence="3" type="ORF">H8S33_04005</name>
</gene>
<evidence type="ECO:0000256" key="1">
    <source>
        <dbReference type="SAM" id="Coils"/>
    </source>
</evidence>
<dbReference type="InterPro" id="IPR046866">
    <property type="entry name" value="FapA_N"/>
</dbReference>
<dbReference type="InterPro" id="IPR005646">
    <property type="entry name" value="FapA"/>
</dbReference>
<dbReference type="RefSeq" id="WP_186868695.1">
    <property type="nucleotide sequence ID" value="NZ_JACOOL010000002.1"/>
</dbReference>
<keyword evidence="4" id="KW-1185">Reference proteome</keyword>
<dbReference type="Pfam" id="PF03961">
    <property type="entry name" value="FapA"/>
    <property type="match status" value="1"/>
</dbReference>
<dbReference type="PANTHER" id="PTHR38032">
    <property type="entry name" value="POLYMERASE-RELATED"/>
    <property type="match status" value="1"/>
</dbReference>
<organism evidence="3 4">
    <name type="scientific">Ornithinibacillus hominis</name>
    <dbReference type="NCBI Taxonomy" id="2763055"/>
    <lineage>
        <taxon>Bacteria</taxon>
        <taxon>Bacillati</taxon>
        <taxon>Bacillota</taxon>
        <taxon>Bacilli</taxon>
        <taxon>Bacillales</taxon>
        <taxon>Bacillaceae</taxon>
        <taxon>Ornithinibacillus</taxon>
    </lineage>
</organism>
<name>A0A923L3V0_9BACI</name>
<dbReference type="InterPro" id="IPR046865">
    <property type="entry name" value="FapA_b_solenoid"/>
</dbReference>
<dbReference type="Proteomes" id="UP000637359">
    <property type="component" value="Unassembled WGS sequence"/>
</dbReference>
<comment type="caution">
    <text evidence="3">The sequence shown here is derived from an EMBL/GenBank/DDBJ whole genome shotgun (WGS) entry which is preliminary data.</text>
</comment>
<dbReference type="AlphaFoldDB" id="A0A923L3V0"/>
<dbReference type="EMBL" id="JACOOL010000002">
    <property type="protein sequence ID" value="MBC5635987.1"/>
    <property type="molecule type" value="Genomic_DNA"/>
</dbReference>
<evidence type="ECO:0000259" key="2">
    <source>
        <dbReference type="Pfam" id="PF20250"/>
    </source>
</evidence>
<evidence type="ECO:0000313" key="3">
    <source>
        <dbReference type="EMBL" id="MBC5635987.1"/>
    </source>
</evidence>
<protein>
    <submittedName>
        <fullName evidence="3">DUF342 domain-containing protein</fullName>
    </submittedName>
</protein>
<dbReference type="PANTHER" id="PTHR38032:SF1">
    <property type="entry name" value="RNA-BINDING PROTEIN KHPB N-TERMINAL DOMAIN-CONTAINING PROTEIN"/>
    <property type="match status" value="1"/>
</dbReference>